<protein>
    <submittedName>
        <fullName evidence="1">Uncharacterized protein</fullName>
    </submittedName>
</protein>
<organism evidence="1 2">
    <name type="scientific">Humitalea rosea</name>
    <dbReference type="NCBI Taxonomy" id="990373"/>
    <lineage>
        <taxon>Bacteria</taxon>
        <taxon>Pseudomonadati</taxon>
        <taxon>Pseudomonadota</taxon>
        <taxon>Alphaproteobacteria</taxon>
        <taxon>Acetobacterales</taxon>
        <taxon>Roseomonadaceae</taxon>
        <taxon>Humitalea</taxon>
    </lineage>
</organism>
<comment type="caution">
    <text evidence="1">The sequence shown here is derived from an EMBL/GenBank/DDBJ whole genome shotgun (WGS) entry which is preliminary data.</text>
</comment>
<dbReference type="RefSeq" id="WP_146423051.1">
    <property type="nucleotide sequence ID" value="NZ_QKYU01000060.1"/>
</dbReference>
<dbReference type="OrthoDB" id="7992395at2"/>
<accession>A0A2W7HTH0</accession>
<evidence type="ECO:0000313" key="1">
    <source>
        <dbReference type="EMBL" id="PZW36889.1"/>
    </source>
</evidence>
<dbReference type="AlphaFoldDB" id="A0A2W7HTH0"/>
<reference evidence="1 2" key="1">
    <citation type="submission" date="2018-06" db="EMBL/GenBank/DDBJ databases">
        <title>Genomic Encyclopedia of Archaeal and Bacterial Type Strains, Phase II (KMG-II): from individual species to whole genera.</title>
        <authorList>
            <person name="Goeker M."/>
        </authorList>
    </citation>
    <scope>NUCLEOTIDE SEQUENCE [LARGE SCALE GENOMIC DNA]</scope>
    <source>
        <strain evidence="1 2">DSM 24525</strain>
    </source>
</reference>
<dbReference type="EMBL" id="QKYU01000060">
    <property type="protein sequence ID" value="PZW36889.1"/>
    <property type="molecule type" value="Genomic_DNA"/>
</dbReference>
<sequence length="395" mass="45053">MILHDHPEFENLKSIFTPVDPDICLSLLIKAGFCQESYQKFNRVKVPSDADTRDLVIRFVLSGMPYNTYFHTSNDKSVVIAALDELRNSSVADREIIERICVIFLRNMCWTSAFDRSAIVSSDRQPAPHIDSLLDMSSHGALPYFVYGDSHSQIYAKFSILSNKHWLLPINGICHGGSARGLINEASHLRYGARFDRFYGKIKHHIKAGGRKLFLKFGQVDIEFVHAFHRAKSGSTRFSTEDFEAFCLNSVDKYFSFLTSRIDLSVRNSVYICSVCPPVLSDDTWKSGYIRVGWPMDHEVSEGNLEEEIQLIKALEMPTLQQRTAFHRHFNDLLKTRSESTGFNYLDDSQHFLSEDKIVDPKFTVRGKGLDCHIDPGLETENIMAPFIHQIVSTK</sequence>
<gene>
    <name evidence="1" type="ORF">C8P66_1602</name>
</gene>
<dbReference type="Proteomes" id="UP000249688">
    <property type="component" value="Unassembled WGS sequence"/>
</dbReference>
<name>A0A2W7HTH0_9PROT</name>
<keyword evidence="2" id="KW-1185">Reference proteome</keyword>
<evidence type="ECO:0000313" key="2">
    <source>
        <dbReference type="Proteomes" id="UP000249688"/>
    </source>
</evidence>
<proteinExistence type="predicted"/>